<keyword evidence="2" id="KW-0597">Phosphoprotein</keyword>
<feature type="compositionally biased region" description="Basic and acidic residues" evidence="6">
    <location>
        <begin position="1540"/>
        <end position="1551"/>
    </location>
</feature>
<evidence type="ECO:0000313" key="10">
    <source>
        <dbReference type="RefSeq" id="XP_042588547.1"/>
    </source>
</evidence>
<feature type="compositionally biased region" description="Low complexity" evidence="6">
    <location>
        <begin position="512"/>
        <end position="521"/>
    </location>
</feature>
<reference evidence="10" key="1">
    <citation type="submission" date="2025-08" db="UniProtKB">
        <authorList>
            <consortium name="RefSeq"/>
        </authorList>
    </citation>
    <scope>IDENTIFICATION</scope>
    <source>
        <tissue evidence="10">Muscle</tissue>
    </source>
</reference>
<feature type="domain" description="C2 NT-type" evidence="8">
    <location>
        <begin position="8"/>
        <end position="158"/>
    </location>
</feature>
<name>A0A9R0A7P6_CYPCA</name>
<sequence length="1809" mass="198853">MTSVWKRLQRVGKKATKFQFVASYQELVLECTKKWQPDKLRVVWTRRNRRICSKLHSWQPGIKNPYRGMVVWPVPENVDITVTLYRDPHADEFEDKEWTFFIENETAKGSRKVLASVDLNMKKFASATHSQTDLMLKMKPLSVKVVEATLKLSLSCVFLKEGKATDEDMQSLASLMSVKPTDIGNLDDFNESDEEEDKRSSTGVNLSTAVQAPHLPLRPTHSQEKRSASLKSPSTIVSGKDRPAGGVLSRPVPGTVHNPDLTSRPPLPTPPSPTPRTMPSPARSRPPRPPPISQPQAPPDSHTEQNASGLLPPALPKIFQPSPGSAPVSFQRRLSGSEAPLEGPVTPDYPLLKLPRASPSSPSDPFFSHSPSPPTVLLKDSFGAPRTNVFKPKIVPSARPVSPTPVPLLEPKTSSLSLSDTLKRPSAGTVPVSTQLNEQTMDVSTSPFFSVPLNESVTPVPLLSRPDLEALCETSCTSSQLPKPPLPPSVPVSYPVSKPLPASFTPAAVSSSTPALALSTTDAHTAAPCCSTQSSSTRSEIPRELNTLTEEDQTNPFLQDLLAEELKNSEPKTEQHRSSRTVCSISIANQQSPSSLHQPETISTERKELQPAMAVKSLGPVGKSSGVEPVEELDIGNVPPPHPFSAPSTTAPPSVVSTHMKKNLDFIAEKPPLAEEEPDFKVADFDKVIITSQDVTVGKRPEKEPLKIDIEQPMQSSLVQTFSITDGALLKQPKNTKIESAGEVSPKEEPNVQDTKGALLCADLNKSDEDKIIKKFASTVVNPTEHSIPNILSSSSPLKQEPIDLPREKSQVGVEEVLESKSNSSFREKQSHKDHLDKSLTIQERQEEPSIPPISPRDFTAIQKPESPQTAFPPESGSILKDTTPTETISQPASKVLPSCQDKSMQSPPPVPLQEVGPDTINQNSSSAAAKRHVVPQCDEQGTAPSCLTIETAAVKTVEICEDVAKDTSENNLSPLEGDNTITMCINNTSKVEMEKESSPVITKASEIIIVAATERPKDINVDENVVSGKDISPRSSVVPWPFPSPKLERHREPSKSTESSSLKDDDLSEESVLLAKIRQMAEEETTQPSAPAPHSKKRLIPCETDFELPPSPPMQLKSSMKPPVDEMRPNLDQTEITKTLRPPLSVISPEQIDEKFDISQSQTPSVPLESFKIDDSHREANARNSVLDDNVQLNKQEQNIQLECMGAETECQDTPAVKPTNQTENTETEAETENKEEPELSIDRSEEAQIEQDRPPSPVPDELSGHPQEKESSDVTPEAKGSETPSRSPGSMQVNGQTTADSSHVTMPPMRSKKKIFPPPMDLSIVKTMDESIKDGSAVPGWDFASPLPSPGLVTSSQSLLEWCQDITKNYKGVKITNFSTSWRNGLAFCAILHHFNPEIIDFDALEPHNIKQNNKAAFDGFASLGISRLLEPSDMVLLSVPDRLIVMTYLCQIRAHFTGQELSVLQIEQNNSQSSYAVARPNQGPDVQAAAKFCAERIQAGALSGDSNSKDSLGEEGSDTVAKPNGALVPPPRTKRAGKVEEMGSKETEGGAQTPVAPPRSNSVASRSGFGHIRDADLVKKRRSRLKSESMDETDSKEQPNESDKGELTAEGTNGSTAARESTETEPQEANQDVKSADNETVCLQDTNQYVLSELQALETEQKHIDSRAAVMEKRLRKLMETGSDKDEEEKLIQEWFTLVNKKNALIRRQDHLELLQEEQDLERRFELLTRELRAMMATEDWQKTQAQQHREQLLLQELVSLVNKRDELVRDMDAKERGALEEDERLERGLEARRRKYSNKEKCVLQ</sequence>
<dbReference type="SMART" id="SM01203">
    <property type="entry name" value="DUF3585"/>
    <property type="match status" value="1"/>
</dbReference>
<dbReference type="PANTHER" id="PTHR23167">
    <property type="entry name" value="CALPONIN HOMOLOGY DOMAIN-CONTAINING PROTEIN DDB_G0272472-RELATED"/>
    <property type="match status" value="1"/>
</dbReference>
<evidence type="ECO:0000256" key="6">
    <source>
        <dbReference type="SAM" id="MobiDB-lite"/>
    </source>
</evidence>
<feature type="compositionally biased region" description="Low complexity" evidence="6">
    <location>
        <begin position="358"/>
        <end position="370"/>
    </location>
</feature>
<feature type="compositionally biased region" description="Polar residues" evidence="6">
    <location>
        <begin position="201"/>
        <end position="210"/>
    </location>
</feature>
<feature type="domain" description="BMERB" evidence="9">
    <location>
        <begin position="1637"/>
        <end position="1791"/>
    </location>
</feature>
<feature type="compositionally biased region" description="Basic and acidic residues" evidence="6">
    <location>
        <begin position="1047"/>
        <end position="1066"/>
    </location>
</feature>
<feature type="compositionally biased region" description="Basic and acidic residues" evidence="6">
    <location>
        <begin position="801"/>
        <end position="810"/>
    </location>
</feature>
<feature type="compositionally biased region" description="Basic and acidic residues" evidence="6">
    <location>
        <begin position="564"/>
        <end position="577"/>
    </location>
</feature>
<dbReference type="InterPro" id="IPR050540">
    <property type="entry name" value="F-actin_Monoox_Mical"/>
</dbReference>
<feature type="compositionally biased region" description="Polar residues" evidence="6">
    <location>
        <begin position="1613"/>
        <end position="1622"/>
    </location>
</feature>
<dbReference type="Proteomes" id="UP001155660">
    <property type="component" value="Chromosome B10"/>
</dbReference>
<comment type="subcellular location">
    <subcellularLocation>
        <location evidence="1">Endosome</location>
    </subcellularLocation>
</comment>
<evidence type="ECO:0000259" key="9">
    <source>
        <dbReference type="PROSITE" id="PS51848"/>
    </source>
</evidence>
<dbReference type="Pfam" id="PF00307">
    <property type="entry name" value="CH"/>
    <property type="match status" value="1"/>
</dbReference>
<feature type="region of interest" description="Disordered" evidence="6">
    <location>
        <begin position="784"/>
        <end position="893"/>
    </location>
</feature>
<dbReference type="PANTHER" id="PTHR23167:SF42">
    <property type="entry name" value="EH DOMAIN-BINDING PROTEIN 1-LIKE PROTEIN 1"/>
    <property type="match status" value="1"/>
</dbReference>
<feature type="compositionally biased region" description="Pro residues" evidence="6">
    <location>
        <begin position="287"/>
        <end position="298"/>
    </location>
</feature>
<proteinExistence type="predicted"/>
<protein>
    <submittedName>
        <fullName evidence="10">Titin isoform X12</fullName>
    </submittedName>
</protein>
<feature type="compositionally biased region" description="Polar residues" evidence="6">
    <location>
        <begin position="1284"/>
        <end position="1306"/>
    </location>
</feature>
<feature type="region of interest" description="Disordered" evidence="6">
    <location>
        <begin position="734"/>
        <end position="754"/>
    </location>
</feature>
<dbReference type="RefSeq" id="XP_042588547.1">
    <property type="nucleotide sequence ID" value="XM_042732613.1"/>
</dbReference>
<dbReference type="SMR" id="A0A9R0A7P6"/>
<evidence type="ECO:0000256" key="4">
    <source>
        <dbReference type="ARBA" id="ARBA00023054"/>
    </source>
</evidence>
<evidence type="ECO:0000256" key="3">
    <source>
        <dbReference type="ARBA" id="ARBA00022753"/>
    </source>
</evidence>
<keyword evidence="3" id="KW-0967">Endosome</keyword>
<evidence type="ECO:0000259" key="7">
    <source>
        <dbReference type="PROSITE" id="PS50021"/>
    </source>
</evidence>
<dbReference type="GO" id="GO:0005768">
    <property type="term" value="C:endosome"/>
    <property type="evidence" value="ECO:0007669"/>
    <property type="project" value="UniProtKB-SubCell"/>
</dbReference>
<dbReference type="InterPro" id="IPR022735">
    <property type="entry name" value="bMERB_dom"/>
</dbReference>
<feature type="compositionally biased region" description="Basic and acidic residues" evidence="6">
    <location>
        <begin position="1172"/>
        <end position="1182"/>
    </location>
</feature>
<feature type="region of interest" description="Disordered" evidence="6">
    <location>
        <begin position="1506"/>
        <end position="1642"/>
    </location>
</feature>
<feature type="compositionally biased region" description="Polar residues" evidence="6">
    <location>
        <begin position="530"/>
        <end position="539"/>
    </location>
</feature>
<dbReference type="SMART" id="SM00033">
    <property type="entry name" value="CH"/>
    <property type="match status" value="1"/>
</dbReference>
<evidence type="ECO:0000256" key="5">
    <source>
        <dbReference type="SAM" id="Coils"/>
    </source>
</evidence>
<feature type="domain" description="Calponin-homology (CH)" evidence="7">
    <location>
        <begin position="1355"/>
        <end position="1460"/>
    </location>
</feature>
<feature type="compositionally biased region" description="Basic and acidic residues" evidence="6">
    <location>
        <begin position="826"/>
        <end position="848"/>
    </location>
</feature>
<dbReference type="GeneID" id="109052313"/>
<gene>
    <name evidence="10" type="primary">ehbp1l1b</name>
</gene>
<dbReference type="InterPro" id="IPR019448">
    <property type="entry name" value="NT-C2"/>
</dbReference>
<evidence type="ECO:0000259" key="8">
    <source>
        <dbReference type="PROSITE" id="PS51840"/>
    </source>
</evidence>
<dbReference type="Pfam" id="PF12130">
    <property type="entry name" value="bMERB_dom"/>
    <property type="match status" value="1"/>
</dbReference>
<dbReference type="PROSITE" id="PS50021">
    <property type="entry name" value="CH"/>
    <property type="match status" value="1"/>
</dbReference>
<dbReference type="PROSITE" id="PS51840">
    <property type="entry name" value="C2_NT"/>
    <property type="match status" value="1"/>
</dbReference>
<evidence type="ECO:0000256" key="2">
    <source>
        <dbReference type="ARBA" id="ARBA00022553"/>
    </source>
</evidence>
<dbReference type="PROSITE" id="PS51848">
    <property type="entry name" value="BMERB"/>
    <property type="match status" value="1"/>
</dbReference>
<feature type="region of interest" description="Disordered" evidence="6">
    <location>
        <begin position="395"/>
        <end position="431"/>
    </location>
</feature>
<feature type="region of interest" description="Disordered" evidence="6">
    <location>
        <begin position="180"/>
        <end position="372"/>
    </location>
</feature>
<dbReference type="Pfam" id="PF10358">
    <property type="entry name" value="NT-C2"/>
    <property type="match status" value="1"/>
</dbReference>
<feature type="compositionally biased region" description="Pro residues" evidence="6">
    <location>
        <begin position="265"/>
        <end position="278"/>
    </location>
</feature>
<dbReference type="InterPro" id="IPR001715">
    <property type="entry name" value="CH_dom"/>
</dbReference>
<keyword evidence="4 5" id="KW-0175">Coiled coil</keyword>
<feature type="compositionally biased region" description="Low complexity" evidence="6">
    <location>
        <begin position="645"/>
        <end position="656"/>
    </location>
</feature>
<dbReference type="FunFam" id="1.10.418.10:FF:000023">
    <property type="entry name" value="EH domain-binding protein 1 isoform X1"/>
    <property type="match status" value="1"/>
</dbReference>
<feature type="region of interest" description="Disordered" evidence="6">
    <location>
        <begin position="1104"/>
        <end position="1193"/>
    </location>
</feature>
<feature type="compositionally biased region" description="Basic and acidic residues" evidence="6">
    <location>
        <begin position="1588"/>
        <end position="1610"/>
    </location>
</feature>
<feature type="compositionally biased region" description="Basic and acidic residues" evidence="6">
    <location>
        <begin position="1264"/>
        <end position="1274"/>
    </location>
</feature>
<feature type="region of interest" description="Disordered" evidence="6">
    <location>
        <begin position="512"/>
        <end position="581"/>
    </location>
</feature>
<feature type="region of interest" description="Disordered" evidence="6">
    <location>
        <begin position="1028"/>
        <end position="1069"/>
    </location>
</feature>
<feature type="region of interest" description="Disordered" evidence="6">
    <location>
        <begin position="1212"/>
        <end position="1319"/>
    </location>
</feature>
<feature type="compositionally biased region" description="Low complexity" evidence="6">
    <location>
        <begin position="787"/>
        <end position="798"/>
    </location>
</feature>
<accession>A0A9R0A7P6</accession>
<feature type="compositionally biased region" description="Polar residues" evidence="6">
    <location>
        <begin position="881"/>
        <end position="893"/>
    </location>
</feature>
<feature type="compositionally biased region" description="Basic and acidic residues" evidence="6">
    <location>
        <begin position="1233"/>
        <end position="1255"/>
    </location>
</feature>
<organism evidence="10">
    <name type="scientific">Cyprinus carpio</name>
    <name type="common">Common carp</name>
    <dbReference type="NCBI Taxonomy" id="7962"/>
    <lineage>
        <taxon>Eukaryota</taxon>
        <taxon>Metazoa</taxon>
        <taxon>Chordata</taxon>
        <taxon>Craniata</taxon>
        <taxon>Vertebrata</taxon>
        <taxon>Euteleostomi</taxon>
        <taxon>Actinopterygii</taxon>
        <taxon>Neopterygii</taxon>
        <taxon>Teleostei</taxon>
        <taxon>Ostariophysi</taxon>
        <taxon>Cypriniformes</taxon>
        <taxon>Cyprinidae</taxon>
        <taxon>Cyprininae</taxon>
        <taxon>Cyprinus</taxon>
    </lineage>
</organism>
<feature type="coiled-coil region" evidence="5">
    <location>
        <begin position="1714"/>
        <end position="1741"/>
    </location>
</feature>
<feature type="region of interest" description="Disordered" evidence="6">
    <location>
        <begin position="618"/>
        <end position="656"/>
    </location>
</feature>
<evidence type="ECO:0000256" key="1">
    <source>
        <dbReference type="ARBA" id="ARBA00004177"/>
    </source>
</evidence>